<keyword evidence="1 4" id="KW-0489">Methyltransferase</keyword>
<evidence type="ECO:0000313" key="5">
    <source>
        <dbReference type="Proteomes" id="UP000474967"/>
    </source>
</evidence>
<reference evidence="4 5" key="1">
    <citation type="journal article" date="2014" name="J. Microbiol.">
        <title>Diaminobutyricibacter tongyongensis gen. nov., sp. nov. and Homoserinibacter gongjuensis gen. nov., sp. nov. belong to the family Microbacteriaceae.</title>
        <authorList>
            <person name="Kim S.J."/>
            <person name="Ahn J.H."/>
            <person name="Weon H.Y."/>
            <person name="Hamada M."/>
            <person name="Suzuki K."/>
            <person name="Kwon S.W."/>
        </authorList>
    </citation>
    <scope>NUCLEOTIDE SEQUENCE [LARGE SCALE GENOMIC DNA]</scope>
    <source>
        <strain evidence="4 5">NBRC 108724</strain>
    </source>
</reference>
<dbReference type="Pfam" id="PF13649">
    <property type="entry name" value="Methyltransf_25"/>
    <property type="match status" value="1"/>
</dbReference>
<sequence length="252" mass="27166">MKSEFAGTTAQYYAEYRRDLPMEQVRALAAHIGLRADDIAVDLGCGTGQIAVPLATHCAAVIAIDPEPDMLAGLRARRAERVLCVLGDDHDLPRLSVPLTGPIGLVTIGNALHWMDERSTLSAAASILRPDGAIAIVTQGPPLWLGPAPWQTRVREALESLYGPVSGNCRTDQSALDERRAMAAGLGLDTEVLSWRAAYPVTVDWVLGHLASALSPHQLEKTEELRTLLQGLDHDEIVEEVTTTVLVARRGS</sequence>
<feature type="domain" description="Methyltransferase" evidence="3">
    <location>
        <begin position="41"/>
        <end position="132"/>
    </location>
</feature>
<gene>
    <name evidence="4" type="ORF">G3T36_15605</name>
</gene>
<dbReference type="PANTHER" id="PTHR44942">
    <property type="entry name" value="METHYLTRANSF_11 DOMAIN-CONTAINING PROTEIN"/>
    <property type="match status" value="1"/>
</dbReference>
<dbReference type="CDD" id="cd02440">
    <property type="entry name" value="AdoMet_MTases"/>
    <property type="match status" value="1"/>
</dbReference>
<evidence type="ECO:0000259" key="3">
    <source>
        <dbReference type="Pfam" id="PF13649"/>
    </source>
</evidence>
<accession>A0A6L9Y1Z2</accession>
<evidence type="ECO:0000313" key="4">
    <source>
        <dbReference type="EMBL" id="NEN07288.1"/>
    </source>
</evidence>
<keyword evidence="2 4" id="KW-0808">Transferase</keyword>
<comment type="caution">
    <text evidence="4">The sequence shown here is derived from an EMBL/GenBank/DDBJ whole genome shotgun (WGS) entry which is preliminary data.</text>
</comment>
<dbReference type="Proteomes" id="UP000474967">
    <property type="component" value="Unassembled WGS sequence"/>
</dbReference>
<protein>
    <submittedName>
        <fullName evidence="4">Methyltransferase domain-containing protein</fullName>
    </submittedName>
</protein>
<dbReference type="SUPFAM" id="SSF53335">
    <property type="entry name" value="S-adenosyl-L-methionine-dependent methyltransferases"/>
    <property type="match status" value="1"/>
</dbReference>
<dbReference type="InterPro" id="IPR029063">
    <property type="entry name" value="SAM-dependent_MTases_sf"/>
</dbReference>
<dbReference type="Gene3D" id="3.40.50.150">
    <property type="entry name" value="Vaccinia Virus protein VP39"/>
    <property type="match status" value="1"/>
</dbReference>
<organism evidence="4 5">
    <name type="scientific">Leifsonia tongyongensis</name>
    <dbReference type="NCBI Taxonomy" id="1268043"/>
    <lineage>
        <taxon>Bacteria</taxon>
        <taxon>Bacillati</taxon>
        <taxon>Actinomycetota</taxon>
        <taxon>Actinomycetes</taxon>
        <taxon>Micrococcales</taxon>
        <taxon>Microbacteriaceae</taxon>
        <taxon>Leifsonia</taxon>
    </lineage>
</organism>
<dbReference type="PANTHER" id="PTHR44942:SF4">
    <property type="entry name" value="METHYLTRANSFERASE TYPE 11 DOMAIN-CONTAINING PROTEIN"/>
    <property type="match status" value="1"/>
</dbReference>
<evidence type="ECO:0000256" key="2">
    <source>
        <dbReference type="ARBA" id="ARBA00022679"/>
    </source>
</evidence>
<dbReference type="AlphaFoldDB" id="A0A6L9Y1Z2"/>
<dbReference type="GO" id="GO:0008168">
    <property type="term" value="F:methyltransferase activity"/>
    <property type="evidence" value="ECO:0007669"/>
    <property type="project" value="UniProtKB-KW"/>
</dbReference>
<evidence type="ECO:0000256" key="1">
    <source>
        <dbReference type="ARBA" id="ARBA00022603"/>
    </source>
</evidence>
<dbReference type="EMBL" id="JAAGWY010000004">
    <property type="protein sequence ID" value="NEN07288.1"/>
    <property type="molecule type" value="Genomic_DNA"/>
</dbReference>
<name>A0A6L9Y1Z2_9MICO</name>
<proteinExistence type="predicted"/>
<keyword evidence="5" id="KW-1185">Reference proteome</keyword>
<dbReference type="InterPro" id="IPR041698">
    <property type="entry name" value="Methyltransf_25"/>
</dbReference>
<dbReference type="RefSeq" id="WP_163290762.1">
    <property type="nucleotide sequence ID" value="NZ_JAAGWY010000004.1"/>
</dbReference>
<dbReference type="InterPro" id="IPR051052">
    <property type="entry name" value="Diverse_substrate_MTase"/>
</dbReference>
<dbReference type="GO" id="GO:0032259">
    <property type="term" value="P:methylation"/>
    <property type="evidence" value="ECO:0007669"/>
    <property type="project" value="UniProtKB-KW"/>
</dbReference>